<proteinExistence type="predicted"/>
<dbReference type="GO" id="GO:0000244">
    <property type="term" value="P:spliceosomal tri-snRNP complex assembly"/>
    <property type="evidence" value="ECO:0007669"/>
    <property type="project" value="TreeGrafter"/>
</dbReference>
<dbReference type="PANTHER" id="PTHR11140">
    <property type="entry name" value="PRE-MRNA SPLICING FACTOR PRP8"/>
    <property type="match status" value="1"/>
</dbReference>
<evidence type="ECO:0000259" key="1">
    <source>
        <dbReference type="Pfam" id="PF12134"/>
    </source>
</evidence>
<dbReference type="Pfam" id="PF12134">
    <property type="entry name" value="PRP8_domainIV"/>
    <property type="match status" value="1"/>
</dbReference>
<gene>
    <name evidence="2" type="ORF">MERR_LOCUS44154</name>
</gene>
<organism evidence="2 3">
    <name type="scientific">Microthlaspi erraticum</name>
    <dbReference type="NCBI Taxonomy" id="1685480"/>
    <lineage>
        <taxon>Eukaryota</taxon>
        <taxon>Viridiplantae</taxon>
        <taxon>Streptophyta</taxon>
        <taxon>Embryophyta</taxon>
        <taxon>Tracheophyta</taxon>
        <taxon>Spermatophyta</taxon>
        <taxon>Magnoliopsida</taxon>
        <taxon>eudicotyledons</taxon>
        <taxon>Gunneridae</taxon>
        <taxon>Pentapetalae</taxon>
        <taxon>rosids</taxon>
        <taxon>malvids</taxon>
        <taxon>Brassicales</taxon>
        <taxon>Brassicaceae</taxon>
        <taxon>Coluteocarpeae</taxon>
        <taxon>Microthlaspi</taxon>
    </lineage>
</organism>
<dbReference type="InterPro" id="IPR043172">
    <property type="entry name" value="Prp8_domainIV_palm"/>
</dbReference>
<dbReference type="Gene3D" id="3.30.420.230">
    <property type="match status" value="1"/>
</dbReference>
<comment type="caution">
    <text evidence="2">The sequence shown here is derived from an EMBL/GenBank/DDBJ whole genome shotgun (WGS) entry which is preliminary data.</text>
</comment>
<dbReference type="GO" id="GO:0017070">
    <property type="term" value="F:U6 snRNA binding"/>
    <property type="evidence" value="ECO:0007669"/>
    <property type="project" value="TreeGrafter"/>
</dbReference>
<dbReference type="AlphaFoldDB" id="A0A6D2KUP0"/>
<keyword evidence="3" id="KW-1185">Reference proteome</keyword>
<dbReference type="GO" id="GO:0097157">
    <property type="term" value="F:pre-mRNA intronic binding"/>
    <property type="evidence" value="ECO:0007669"/>
    <property type="project" value="TreeGrafter"/>
</dbReference>
<dbReference type="GO" id="GO:0030620">
    <property type="term" value="F:U2 snRNA binding"/>
    <property type="evidence" value="ECO:0007669"/>
    <property type="project" value="TreeGrafter"/>
</dbReference>
<dbReference type="Gene3D" id="3.90.1570.40">
    <property type="match status" value="1"/>
</dbReference>
<dbReference type="GO" id="GO:0071013">
    <property type="term" value="C:catalytic step 2 spliceosome"/>
    <property type="evidence" value="ECO:0007669"/>
    <property type="project" value="TreeGrafter"/>
</dbReference>
<dbReference type="InterPro" id="IPR027652">
    <property type="entry name" value="PRP8"/>
</dbReference>
<protein>
    <recommendedName>
        <fullName evidence="1">PRP8 domain-containing protein</fullName>
    </recommendedName>
</protein>
<name>A0A6D2KUP0_9BRAS</name>
<dbReference type="EMBL" id="CACVBM020001662">
    <property type="protein sequence ID" value="CAA7056918.1"/>
    <property type="molecule type" value="Genomic_DNA"/>
</dbReference>
<dbReference type="SUPFAM" id="SSF53098">
    <property type="entry name" value="Ribonuclease H-like"/>
    <property type="match status" value="1"/>
</dbReference>
<dbReference type="InterPro" id="IPR021983">
    <property type="entry name" value="PRP8_domainIV"/>
</dbReference>
<reference evidence="2" key="1">
    <citation type="submission" date="2020-01" db="EMBL/GenBank/DDBJ databases">
        <authorList>
            <person name="Mishra B."/>
        </authorList>
    </citation>
    <scope>NUCLEOTIDE SEQUENCE [LARGE SCALE GENOMIC DNA]</scope>
</reference>
<accession>A0A6D2KUP0</accession>
<dbReference type="GO" id="GO:0030623">
    <property type="term" value="F:U5 snRNA binding"/>
    <property type="evidence" value="ECO:0007669"/>
    <property type="project" value="TreeGrafter"/>
</dbReference>
<sequence>MRGGLYYRRTGLVNLCLILRPHQWSMSTPSSLSASVEDQFDYRRTSEKFWIEIQFLWGNYDSEDVSLCISERFTEITSINPSGYGIVIGIDFPYHSYGAYGNWFPGLKTVVDRALKDFMKKSNSRERIRNELHLRGTKSQDLKEIFSDDQITWLVDDTVAYMPTFRSGVAFIVDPRKGELYLKVFKSSAFSCKKSRPGRLATQKTAEEVAQLVRSHPVEDQPKQIIAIREELLEPMKSALVGYSTNIVVNKIKLPELPLQGLLKMKLFGDVFSDSTKPKMVKFSNIYDDWLESISSYEAFSRLGLILRALSKDKNSESVKRILSLEGSVLTPPNCVWPALTLEQWMKVELDLAFHLSASTTASLR</sequence>
<dbReference type="PANTHER" id="PTHR11140:SF0">
    <property type="entry name" value="PRE-MRNA-PROCESSING-SPLICING FACTOR 8"/>
    <property type="match status" value="1"/>
</dbReference>
<dbReference type="InterPro" id="IPR012337">
    <property type="entry name" value="RNaseH-like_sf"/>
</dbReference>
<dbReference type="InterPro" id="IPR043173">
    <property type="entry name" value="Prp8_domainIV_fingers"/>
</dbReference>
<evidence type="ECO:0000313" key="3">
    <source>
        <dbReference type="Proteomes" id="UP000467841"/>
    </source>
</evidence>
<evidence type="ECO:0000313" key="2">
    <source>
        <dbReference type="EMBL" id="CAA7056918.1"/>
    </source>
</evidence>
<dbReference type="Gene3D" id="1.20.80.40">
    <property type="match status" value="1"/>
</dbReference>
<dbReference type="GO" id="GO:0030619">
    <property type="term" value="F:U1 snRNA binding"/>
    <property type="evidence" value="ECO:0007669"/>
    <property type="project" value="TreeGrafter"/>
</dbReference>
<dbReference type="GO" id="GO:0005682">
    <property type="term" value="C:U5 snRNP"/>
    <property type="evidence" value="ECO:0007669"/>
    <property type="project" value="TreeGrafter"/>
</dbReference>
<feature type="domain" description="PRP8" evidence="1">
    <location>
        <begin position="139"/>
        <end position="352"/>
    </location>
</feature>
<dbReference type="Proteomes" id="UP000467841">
    <property type="component" value="Unassembled WGS sequence"/>
</dbReference>
<dbReference type="OrthoDB" id="1105368at2759"/>